<gene>
    <name evidence="1" type="ORF">HPNQ4044_0359</name>
</gene>
<comment type="caution">
    <text evidence="1">The sequence shown here is derived from an EMBL/GenBank/DDBJ whole genome shotgun (WGS) entry which is preliminary data.</text>
</comment>
<dbReference type="Proteomes" id="UP000003026">
    <property type="component" value="Unassembled WGS sequence"/>
</dbReference>
<protein>
    <submittedName>
        <fullName evidence="1">Uncharacterized protein</fullName>
    </submittedName>
</protein>
<dbReference type="PATRIC" id="fig|992028.3.peg.351"/>
<dbReference type="EMBL" id="AKNW01000003">
    <property type="protein sequence ID" value="EJB37913.1"/>
    <property type="molecule type" value="Genomic_DNA"/>
</dbReference>
<reference evidence="1 2" key="1">
    <citation type="submission" date="2012-04" db="EMBL/GenBank/DDBJ databases">
        <title>Genome sequence of Helicobacter pylori NQ4044.</title>
        <authorList>
            <person name="Blanchard T.G."/>
            <person name="Czinn S.J."/>
            <person name="McCracken C."/>
            <person name="Abolude K."/>
            <person name="Maroo A."/>
            <person name="Santana-Cruz I."/>
            <person name="Tallon L.J."/>
            <person name="Ficke F.W.F."/>
        </authorList>
    </citation>
    <scope>NUCLEOTIDE SEQUENCE [LARGE SCALE GENOMIC DNA]</scope>
    <source>
        <strain evidence="1 2">NQ4044</strain>
    </source>
</reference>
<evidence type="ECO:0000313" key="1">
    <source>
        <dbReference type="EMBL" id="EJB37913.1"/>
    </source>
</evidence>
<organism evidence="1 2">
    <name type="scientific">Helicobacter pylori NQ4044</name>
    <dbReference type="NCBI Taxonomy" id="992028"/>
    <lineage>
        <taxon>Bacteria</taxon>
        <taxon>Pseudomonadati</taxon>
        <taxon>Campylobacterota</taxon>
        <taxon>Epsilonproteobacteria</taxon>
        <taxon>Campylobacterales</taxon>
        <taxon>Helicobacteraceae</taxon>
        <taxon>Helicobacter</taxon>
    </lineage>
</organism>
<accession>I9ZN85</accession>
<dbReference type="AlphaFoldDB" id="I9ZN85"/>
<evidence type="ECO:0000313" key="2">
    <source>
        <dbReference type="Proteomes" id="UP000003026"/>
    </source>
</evidence>
<proteinExistence type="predicted"/>
<name>I9ZN85_HELPX</name>
<sequence length="52" mass="6337">MKSFPYNPLFKKSPNPLRARYEKLSLTQAFLFWLSKHPKAFFRFHDQHPKQS</sequence>